<feature type="signal peptide" evidence="2">
    <location>
        <begin position="1"/>
        <end position="21"/>
    </location>
</feature>
<dbReference type="EMBL" id="BJYZ01000009">
    <property type="protein sequence ID" value="GEO38258.1"/>
    <property type="molecule type" value="Genomic_DNA"/>
</dbReference>
<accession>A0A512DP71</accession>
<dbReference type="SUPFAM" id="SSF49329">
    <property type="entry name" value="Cu,Zn superoxide dismutase-like"/>
    <property type="match status" value="1"/>
</dbReference>
<evidence type="ECO:0000256" key="1">
    <source>
        <dbReference type="ARBA" id="ARBA00010457"/>
    </source>
</evidence>
<dbReference type="PANTHER" id="PTHR10003">
    <property type="entry name" value="SUPEROXIDE DISMUTASE CU-ZN -RELATED"/>
    <property type="match status" value="1"/>
</dbReference>
<feature type="chain" id="PRO_5021781265" evidence="2">
    <location>
        <begin position="22"/>
        <end position="175"/>
    </location>
</feature>
<evidence type="ECO:0000313" key="4">
    <source>
        <dbReference type="EMBL" id="GEO38258.1"/>
    </source>
</evidence>
<proteinExistence type="inferred from homology"/>
<evidence type="ECO:0000256" key="2">
    <source>
        <dbReference type="SAM" id="SignalP"/>
    </source>
</evidence>
<dbReference type="Pfam" id="PF00080">
    <property type="entry name" value="Sod_Cu"/>
    <property type="match status" value="1"/>
</dbReference>
<gene>
    <name evidence="4" type="ORF">SAE02_24060</name>
</gene>
<dbReference type="Gene3D" id="2.60.40.200">
    <property type="entry name" value="Superoxide dismutase, copper/zinc binding domain"/>
    <property type="match status" value="1"/>
</dbReference>
<comment type="caution">
    <text evidence="4">The sequence shown here is derived from an EMBL/GenBank/DDBJ whole genome shotgun (WGS) entry which is preliminary data.</text>
</comment>
<dbReference type="InterPro" id="IPR024134">
    <property type="entry name" value="SOD_Cu/Zn_/chaperone"/>
</dbReference>
<dbReference type="AlphaFoldDB" id="A0A512DP71"/>
<keyword evidence="5" id="KW-1185">Reference proteome</keyword>
<organism evidence="4 5">
    <name type="scientific">Skermanella aerolata</name>
    <dbReference type="NCBI Taxonomy" id="393310"/>
    <lineage>
        <taxon>Bacteria</taxon>
        <taxon>Pseudomonadati</taxon>
        <taxon>Pseudomonadota</taxon>
        <taxon>Alphaproteobacteria</taxon>
        <taxon>Rhodospirillales</taxon>
        <taxon>Azospirillaceae</taxon>
        <taxon>Skermanella</taxon>
    </lineage>
</organism>
<keyword evidence="2" id="KW-0732">Signal</keyword>
<dbReference type="CDD" id="cd00305">
    <property type="entry name" value="Cu-Zn_Superoxide_Dismutase"/>
    <property type="match status" value="1"/>
</dbReference>
<protein>
    <submittedName>
        <fullName evidence="4">Superoxide dismutase [Cu-Zn]</fullName>
    </submittedName>
</protein>
<dbReference type="GO" id="GO:0005507">
    <property type="term" value="F:copper ion binding"/>
    <property type="evidence" value="ECO:0007669"/>
    <property type="project" value="InterPro"/>
</dbReference>
<dbReference type="InterPro" id="IPR001424">
    <property type="entry name" value="SOD_Cu_Zn_dom"/>
</dbReference>
<evidence type="ECO:0000313" key="5">
    <source>
        <dbReference type="Proteomes" id="UP000321523"/>
    </source>
</evidence>
<reference evidence="4 5" key="1">
    <citation type="submission" date="2019-07" db="EMBL/GenBank/DDBJ databases">
        <title>Whole genome shotgun sequence of Skermanella aerolata NBRC 106429.</title>
        <authorList>
            <person name="Hosoyama A."/>
            <person name="Uohara A."/>
            <person name="Ohji S."/>
            <person name="Ichikawa N."/>
        </authorList>
    </citation>
    <scope>NUCLEOTIDE SEQUENCE [LARGE SCALE GENOMIC DNA]</scope>
    <source>
        <strain evidence="4 5">NBRC 106429</strain>
    </source>
</reference>
<sequence>MRKCMFIAASAAFLASTPLHAATTATATMNLISKDGTGQSIGTVTIRETSQGIVLEPDLKGLPPGPRGFHVHQNPNCGPGQNNGQTAAGFAAGGHLDPASSGKHLGPQGAGHLGDLPALVVNASGIANQPVAAPRLTLKDVQGRALMIHEGGDNYSDEPKPLGGGAGRIACGIVK</sequence>
<dbReference type="GO" id="GO:0006801">
    <property type="term" value="P:superoxide metabolic process"/>
    <property type="evidence" value="ECO:0007669"/>
    <property type="project" value="InterPro"/>
</dbReference>
<dbReference type="Proteomes" id="UP000321523">
    <property type="component" value="Unassembled WGS sequence"/>
</dbReference>
<dbReference type="RefSeq" id="WP_044428233.1">
    <property type="nucleotide sequence ID" value="NZ_BJYZ01000009.1"/>
</dbReference>
<evidence type="ECO:0000259" key="3">
    <source>
        <dbReference type="Pfam" id="PF00080"/>
    </source>
</evidence>
<dbReference type="NCBIfam" id="NF007628">
    <property type="entry name" value="PRK10290.1"/>
    <property type="match status" value="1"/>
</dbReference>
<feature type="domain" description="Superoxide dismutase copper/zinc binding" evidence="3">
    <location>
        <begin position="42"/>
        <end position="174"/>
    </location>
</feature>
<comment type="similarity">
    <text evidence="1">Belongs to the Cu-Zn superoxide dismutase family.</text>
</comment>
<dbReference type="InterPro" id="IPR036423">
    <property type="entry name" value="SOD-like_Cu/Zn_dom_sf"/>
</dbReference>
<name>A0A512DP71_9PROT</name>